<dbReference type="EMBL" id="CM017612">
    <property type="protein sequence ID" value="TYI35784.1"/>
    <property type="molecule type" value="Genomic_DNA"/>
</dbReference>
<sequence length="96" mass="11055">MKNSRSTIQLSCSTQLLISLTTPVLLTMLQSKILSTISLSLSSSVLCKLNPMCLTWKILWLLVWRKCLRLRMVPHSFHNTWKELITVLLFPMDDPP</sequence>
<gene>
    <name evidence="1" type="ORF">ES332_A03G100000v1</name>
</gene>
<organism evidence="1 2">
    <name type="scientific">Gossypium tomentosum</name>
    <name type="common">Hawaiian cotton</name>
    <name type="synonym">Gossypium sandvicense</name>
    <dbReference type="NCBI Taxonomy" id="34277"/>
    <lineage>
        <taxon>Eukaryota</taxon>
        <taxon>Viridiplantae</taxon>
        <taxon>Streptophyta</taxon>
        <taxon>Embryophyta</taxon>
        <taxon>Tracheophyta</taxon>
        <taxon>Spermatophyta</taxon>
        <taxon>Magnoliopsida</taxon>
        <taxon>eudicotyledons</taxon>
        <taxon>Gunneridae</taxon>
        <taxon>Pentapetalae</taxon>
        <taxon>rosids</taxon>
        <taxon>malvids</taxon>
        <taxon>Malvales</taxon>
        <taxon>Malvaceae</taxon>
        <taxon>Malvoideae</taxon>
        <taxon>Gossypium</taxon>
    </lineage>
</organism>
<reference evidence="1 2" key="1">
    <citation type="submission" date="2019-07" db="EMBL/GenBank/DDBJ databases">
        <title>WGS assembly of Gossypium tomentosum.</title>
        <authorList>
            <person name="Chen Z.J."/>
            <person name="Sreedasyam A."/>
            <person name="Ando A."/>
            <person name="Song Q."/>
            <person name="De L."/>
            <person name="Hulse-Kemp A."/>
            <person name="Ding M."/>
            <person name="Ye W."/>
            <person name="Kirkbride R."/>
            <person name="Jenkins J."/>
            <person name="Plott C."/>
            <person name="Lovell J."/>
            <person name="Lin Y.-M."/>
            <person name="Vaughn R."/>
            <person name="Liu B."/>
            <person name="Li W."/>
            <person name="Simpson S."/>
            <person name="Scheffler B."/>
            <person name="Saski C."/>
            <person name="Grover C."/>
            <person name="Hu G."/>
            <person name="Conover J."/>
            <person name="Carlson J."/>
            <person name="Shu S."/>
            <person name="Boston L."/>
            <person name="Williams M."/>
            <person name="Peterson D."/>
            <person name="Mcgee K."/>
            <person name="Jones D."/>
            <person name="Wendel J."/>
            <person name="Stelly D."/>
            <person name="Grimwood J."/>
            <person name="Schmutz J."/>
        </authorList>
    </citation>
    <scope>NUCLEOTIDE SEQUENCE [LARGE SCALE GENOMIC DNA]</scope>
    <source>
        <strain evidence="1">7179.01</strain>
    </source>
</reference>
<accession>A0A5D2R8F9</accession>
<dbReference type="Proteomes" id="UP000322667">
    <property type="component" value="Chromosome A03"/>
</dbReference>
<evidence type="ECO:0000313" key="1">
    <source>
        <dbReference type="EMBL" id="TYI35784.1"/>
    </source>
</evidence>
<evidence type="ECO:0000313" key="2">
    <source>
        <dbReference type="Proteomes" id="UP000322667"/>
    </source>
</evidence>
<keyword evidence="2" id="KW-1185">Reference proteome</keyword>
<proteinExistence type="predicted"/>
<protein>
    <submittedName>
        <fullName evidence="1">Uncharacterized protein</fullName>
    </submittedName>
</protein>
<name>A0A5D2R8F9_GOSTO</name>
<dbReference type="AlphaFoldDB" id="A0A5D2R8F9"/>